<dbReference type="InterPro" id="IPR025714">
    <property type="entry name" value="Methyltranfer_dom"/>
</dbReference>
<evidence type="ECO:0000256" key="5">
    <source>
        <dbReference type="ARBA" id="ARBA00034545"/>
    </source>
</evidence>
<evidence type="ECO:0000256" key="3">
    <source>
        <dbReference type="ARBA" id="ARBA00034487"/>
    </source>
</evidence>
<dbReference type="Proteomes" id="UP000251800">
    <property type="component" value="Unassembled WGS sequence"/>
</dbReference>
<dbReference type="AlphaFoldDB" id="A0A363UJU8"/>
<dbReference type="RefSeq" id="WP_109720624.1">
    <property type="nucleotide sequence ID" value="NZ_QEQK01000009.1"/>
</dbReference>
<dbReference type="SUPFAM" id="SSF53335">
    <property type="entry name" value="S-adenosyl-L-methionine-dependent methyltransferases"/>
    <property type="match status" value="1"/>
</dbReference>
<evidence type="ECO:0000256" key="1">
    <source>
        <dbReference type="ARBA" id="ARBA00022679"/>
    </source>
</evidence>
<accession>A0A363UJU8</accession>
<evidence type="ECO:0000256" key="2">
    <source>
        <dbReference type="ARBA" id="ARBA00022691"/>
    </source>
</evidence>
<dbReference type="EMBL" id="QEQK01000009">
    <property type="protein sequence ID" value="PWN55700.1"/>
    <property type="molecule type" value="Genomic_DNA"/>
</dbReference>
<evidence type="ECO:0000256" key="7">
    <source>
        <dbReference type="ARBA" id="ARBA00047943"/>
    </source>
</evidence>
<dbReference type="Gene3D" id="3.40.5.100">
    <property type="match status" value="1"/>
</dbReference>
<proteinExistence type="inferred from homology"/>
<feature type="domain" description="Methyltransferase" evidence="9">
    <location>
        <begin position="68"/>
        <end position="222"/>
    </location>
</feature>
<dbReference type="InterPro" id="IPR029063">
    <property type="entry name" value="SAM-dependent_MTases_sf"/>
</dbReference>
<keyword evidence="11" id="KW-1185">Reference proteome</keyword>
<evidence type="ECO:0000256" key="6">
    <source>
        <dbReference type="ARBA" id="ARBA00047941"/>
    </source>
</evidence>
<protein>
    <recommendedName>
        <fullName evidence="5">Arsenite methyltransferase</fullName>
        <ecNumber evidence="4">2.1.1.137</ecNumber>
    </recommendedName>
</protein>
<evidence type="ECO:0000313" key="11">
    <source>
        <dbReference type="Proteomes" id="UP000251800"/>
    </source>
</evidence>
<dbReference type="InterPro" id="IPR026669">
    <property type="entry name" value="Arsenite_MeTrfase-like"/>
</dbReference>
<dbReference type="PANTHER" id="PTHR43675:SF8">
    <property type="entry name" value="ARSENITE METHYLTRANSFERASE"/>
    <property type="match status" value="1"/>
</dbReference>
<evidence type="ECO:0000259" key="9">
    <source>
        <dbReference type="Pfam" id="PF13847"/>
    </source>
</evidence>
<comment type="catalytic activity">
    <reaction evidence="7">
        <text>arsenic triglutathione + 2 [thioredoxin]-dithiol + 2 S-adenosyl-L-methionine + H2O = dimethylarsinous acid + 2 [thioredoxin]-disulfide + 3 glutathione + 2 S-adenosyl-L-homocysteine + 2 H(+)</text>
        <dbReference type="Rhea" id="RHEA:69464"/>
        <dbReference type="Rhea" id="RHEA-COMP:10698"/>
        <dbReference type="Rhea" id="RHEA-COMP:10700"/>
        <dbReference type="ChEBI" id="CHEBI:15377"/>
        <dbReference type="ChEBI" id="CHEBI:15378"/>
        <dbReference type="ChEBI" id="CHEBI:23808"/>
        <dbReference type="ChEBI" id="CHEBI:29950"/>
        <dbReference type="ChEBI" id="CHEBI:50058"/>
        <dbReference type="ChEBI" id="CHEBI:57856"/>
        <dbReference type="ChEBI" id="CHEBI:57925"/>
        <dbReference type="ChEBI" id="CHEBI:59789"/>
        <dbReference type="ChEBI" id="CHEBI:183640"/>
        <dbReference type="EC" id="2.1.1.137"/>
    </reaction>
</comment>
<dbReference type="GO" id="GO:0030791">
    <property type="term" value="F:arsenite methyltransferase activity"/>
    <property type="evidence" value="ECO:0007669"/>
    <property type="project" value="UniProtKB-EC"/>
</dbReference>
<sequence length="355" mass="39374">MDDTVNTRRAAVQDYYGQVLQGSDDLKTNACCTTVSHPRHVREALSQVHDEVLMKYYGCGLAIPDQLDGMRVLDLGSGSGRDAYVVARLVGDQGSVVGIDMTPEQLAVARRHEAYHAEQWGYAQPNTQFLEGDIERLDAVGLADADFDIIISNCVINLAMDKAAVLREAHRVLKPGGELYFSDIYADRRIPDTLVNDPVLYGECLSGALYWNDFHHLAKRNGFDDPRIVHSEPLEILNEAVSEKLGDIRFWSVTYRLFKLEGLEPACEDYGQAVKYLGSIEHCAAAFDLDAHHHFPTGKIMPVCGNTWRMLADTRFAEHFEFIGDFSTHYGIFPDCGTDVPYASQTDASGAAACC</sequence>
<dbReference type="PANTHER" id="PTHR43675">
    <property type="entry name" value="ARSENITE METHYLTRANSFERASE"/>
    <property type="match status" value="1"/>
</dbReference>
<evidence type="ECO:0000256" key="4">
    <source>
        <dbReference type="ARBA" id="ARBA00034521"/>
    </source>
</evidence>
<dbReference type="EC" id="2.1.1.137" evidence="4"/>
<evidence type="ECO:0000313" key="10">
    <source>
        <dbReference type="EMBL" id="PWN55700.1"/>
    </source>
</evidence>
<gene>
    <name evidence="10" type="ORF">DEH80_11385</name>
</gene>
<reference evidence="10 11" key="1">
    <citation type="submission" date="2018-05" db="EMBL/GenBank/DDBJ databases">
        <title>Abyssibacter profundi OUC007T gen. nov., sp. nov, a marine bacterium isolated from seawater of the Mariana Trench.</title>
        <authorList>
            <person name="Zhou S."/>
        </authorList>
    </citation>
    <scope>NUCLEOTIDE SEQUENCE [LARGE SCALE GENOMIC DNA]</scope>
    <source>
        <strain evidence="10 11">OUC007</strain>
    </source>
</reference>
<keyword evidence="2" id="KW-0949">S-adenosyl-L-methionine</keyword>
<comment type="similarity">
    <text evidence="3">Belongs to the methyltransferase superfamily. Arsenite methyltransferase family.</text>
</comment>
<dbReference type="OrthoDB" id="9772751at2"/>
<organism evidence="10 11">
    <name type="scientific">Abyssibacter profundi</name>
    <dbReference type="NCBI Taxonomy" id="2182787"/>
    <lineage>
        <taxon>Bacteria</taxon>
        <taxon>Pseudomonadati</taxon>
        <taxon>Pseudomonadota</taxon>
        <taxon>Gammaproteobacteria</taxon>
        <taxon>Chromatiales</taxon>
        <taxon>Oceanococcaceae</taxon>
        <taxon>Abyssibacter</taxon>
    </lineage>
</organism>
<dbReference type="GO" id="GO:0032259">
    <property type="term" value="P:methylation"/>
    <property type="evidence" value="ECO:0007669"/>
    <property type="project" value="UniProtKB-KW"/>
</dbReference>
<comment type="caution">
    <text evidence="10">The sequence shown here is derived from an EMBL/GenBank/DDBJ whole genome shotgun (WGS) entry which is preliminary data.</text>
</comment>
<dbReference type="Pfam" id="PF13847">
    <property type="entry name" value="Methyltransf_31"/>
    <property type="match status" value="1"/>
</dbReference>
<keyword evidence="1 10" id="KW-0808">Transferase</keyword>
<comment type="catalytic activity">
    <reaction evidence="6">
        <text>arsenic triglutathione + [thioredoxin]-dithiol + S-adenosyl-L-methionine + 2 H2O = methylarsonous acid + [thioredoxin]-disulfide + 3 glutathione + S-adenosyl-L-homocysteine + H(+)</text>
        <dbReference type="Rhea" id="RHEA:69460"/>
        <dbReference type="Rhea" id="RHEA-COMP:10698"/>
        <dbReference type="Rhea" id="RHEA-COMP:10700"/>
        <dbReference type="ChEBI" id="CHEBI:15377"/>
        <dbReference type="ChEBI" id="CHEBI:15378"/>
        <dbReference type="ChEBI" id="CHEBI:17826"/>
        <dbReference type="ChEBI" id="CHEBI:29950"/>
        <dbReference type="ChEBI" id="CHEBI:50058"/>
        <dbReference type="ChEBI" id="CHEBI:57856"/>
        <dbReference type="ChEBI" id="CHEBI:57925"/>
        <dbReference type="ChEBI" id="CHEBI:59789"/>
        <dbReference type="ChEBI" id="CHEBI:183640"/>
        <dbReference type="EC" id="2.1.1.137"/>
    </reaction>
</comment>
<dbReference type="CDD" id="cd02440">
    <property type="entry name" value="AdoMet_MTases"/>
    <property type="match status" value="1"/>
</dbReference>
<keyword evidence="10" id="KW-0489">Methyltransferase</keyword>
<comment type="catalytic activity">
    <reaction evidence="8">
        <text>arsenic triglutathione + 3 [thioredoxin]-dithiol + 3 S-adenosyl-L-methionine = trimethylarsine + 3 [thioredoxin]-disulfide + 3 glutathione + 3 S-adenosyl-L-homocysteine + 3 H(+)</text>
        <dbReference type="Rhea" id="RHEA:69432"/>
        <dbReference type="Rhea" id="RHEA-COMP:10698"/>
        <dbReference type="Rhea" id="RHEA-COMP:10700"/>
        <dbReference type="ChEBI" id="CHEBI:15378"/>
        <dbReference type="ChEBI" id="CHEBI:27130"/>
        <dbReference type="ChEBI" id="CHEBI:29950"/>
        <dbReference type="ChEBI" id="CHEBI:50058"/>
        <dbReference type="ChEBI" id="CHEBI:57856"/>
        <dbReference type="ChEBI" id="CHEBI:57925"/>
        <dbReference type="ChEBI" id="CHEBI:59789"/>
        <dbReference type="ChEBI" id="CHEBI:183640"/>
        <dbReference type="EC" id="2.1.1.137"/>
    </reaction>
</comment>
<name>A0A363UJU8_9GAMM</name>
<evidence type="ECO:0000256" key="8">
    <source>
        <dbReference type="ARBA" id="ARBA00048428"/>
    </source>
</evidence>
<dbReference type="Gene3D" id="3.40.50.150">
    <property type="entry name" value="Vaccinia Virus protein VP39"/>
    <property type="match status" value="1"/>
</dbReference>